<comment type="caution">
    <text evidence="1">The sequence shown here is derived from an EMBL/GenBank/DDBJ whole genome shotgun (WGS) entry which is preliminary data.</text>
</comment>
<dbReference type="EMBL" id="JFZT01000061">
    <property type="protein sequence ID" value="EZQ01839.1"/>
    <property type="molecule type" value="Genomic_DNA"/>
</dbReference>
<dbReference type="OrthoDB" id="42361at2157"/>
<evidence type="ECO:0000313" key="2">
    <source>
        <dbReference type="Proteomes" id="UP000024332"/>
    </source>
</evidence>
<proteinExistence type="predicted"/>
<name>A0A031LKX5_9CREN</name>
<dbReference type="RefSeq" id="WP_048100558.1">
    <property type="nucleotide sequence ID" value="NZ_JFZT01000061.1"/>
</dbReference>
<sequence length="96" mass="11230">MNLQDLLSCNDIRLNKNDEVLVTVDNVKLIFTFSINFSLITEIILKCKNYKSNCRIIIDTRTEKVIAIETQGFKEEKIKKVISECFREKGILYKQI</sequence>
<evidence type="ECO:0000313" key="1">
    <source>
        <dbReference type="EMBL" id="EZQ01839.1"/>
    </source>
</evidence>
<gene>
    <name evidence="1" type="ORF">CM19_11900</name>
</gene>
<dbReference type="AlphaFoldDB" id="A0A031LKX5"/>
<organism evidence="1 2">
    <name type="scientific">Candidatus Acidianus copahuensis</name>
    <dbReference type="NCBI Taxonomy" id="1160895"/>
    <lineage>
        <taxon>Archaea</taxon>
        <taxon>Thermoproteota</taxon>
        <taxon>Thermoprotei</taxon>
        <taxon>Sulfolobales</taxon>
        <taxon>Sulfolobaceae</taxon>
        <taxon>Acidianus</taxon>
    </lineage>
</organism>
<dbReference type="STRING" id="1160895.CM19_11900"/>
<reference evidence="1 2" key="1">
    <citation type="submission" date="2014-03" db="EMBL/GenBank/DDBJ databases">
        <title>Draft genome sequence of the novel thermoacidophilic archaea Acidianus copahuensis ALE1 strain, isolated from Copahue volcanic area in Neuquen Argentina.</title>
        <authorList>
            <person name="Urbieta M.S."/>
            <person name="Rascovan N."/>
            <person name="Castro C."/>
            <person name="Revale S."/>
            <person name="Giaveno M.A."/>
            <person name="Vazquez M.P."/>
            <person name="Donati E.R."/>
        </authorList>
    </citation>
    <scope>NUCLEOTIDE SEQUENCE [LARGE SCALE GENOMIC DNA]</scope>
    <source>
        <strain evidence="1 2">ALE1</strain>
    </source>
</reference>
<accession>A0A031LKX5</accession>
<protein>
    <submittedName>
        <fullName evidence="1">Uncharacterized protein</fullName>
    </submittedName>
</protein>
<keyword evidence="2" id="KW-1185">Reference proteome</keyword>
<dbReference type="Proteomes" id="UP000024332">
    <property type="component" value="Unassembled WGS sequence"/>
</dbReference>